<reference evidence="1 2" key="1">
    <citation type="submission" date="2019-02" db="EMBL/GenBank/DDBJ databases">
        <title>Deep-cultivation of Planctomycetes and their phenomic and genomic characterization uncovers novel biology.</title>
        <authorList>
            <person name="Wiegand S."/>
            <person name="Jogler M."/>
            <person name="Boedeker C."/>
            <person name="Pinto D."/>
            <person name="Vollmers J."/>
            <person name="Rivas-Marin E."/>
            <person name="Kohn T."/>
            <person name="Peeters S.H."/>
            <person name="Heuer A."/>
            <person name="Rast P."/>
            <person name="Oberbeckmann S."/>
            <person name="Bunk B."/>
            <person name="Jeske O."/>
            <person name="Meyerdierks A."/>
            <person name="Storesund J.E."/>
            <person name="Kallscheuer N."/>
            <person name="Luecker S."/>
            <person name="Lage O.M."/>
            <person name="Pohl T."/>
            <person name="Merkel B.J."/>
            <person name="Hornburger P."/>
            <person name="Mueller R.-W."/>
            <person name="Bruemmer F."/>
            <person name="Labrenz M."/>
            <person name="Spormann A.M."/>
            <person name="Op den Camp H."/>
            <person name="Overmann J."/>
            <person name="Amann R."/>
            <person name="Jetten M.S.M."/>
            <person name="Mascher T."/>
            <person name="Medema M.H."/>
            <person name="Devos D.P."/>
            <person name="Kaster A.-K."/>
            <person name="Ovreas L."/>
            <person name="Rohde M."/>
            <person name="Galperin M.Y."/>
            <person name="Jogler C."/>
        </authorList>
    </citation>
    <scope>NUCLEOTIDE SEQUENCE [LARGE SCALE GENOMIC DNA]</scope>
    <source>
        <strain evidence="1 2">Pla110</strain>
    </source>
</reference>
<proteinExistence type="predicted"/>
<dbReference type="Proteomes" id="UP000317178">
    <property type="component" value="Chromosome"/>
</dbReference>
<dbReference type="EMBL" id="CP036281">
    <property type="protein sequence ID" value="QDU80730.1"/>
    <property type="molecule type" value="Genomic_DNA"/>
</dbReference>
<evidence type="ECO:0000313" key="2">
    <source>
        <dbReference type="Proteomes" id="UP000317178"/>
    </source>
</evidence>
<name>A0A518CNC8_9PLAN</name>
<gene>
    <name evidence="1" type="ORF">Pla110_24630</name>
</gene>
<organism evidence="1 2">
    <name type="scientific">Polystyrenella longa</name>
    <dbReference type="NCBI Taxonomy" id="2528007"/>
    <lineage>
        <taxon>Bacteria</taxon>
        <taxon>Pseudomonadati</taxon>
        <taxon>Planctomycetota</taxon>
        <taxon>Planctomycetia</taxon>
        <taxon>Planctomycetales</taxon>
        <taxon>Planctomycetaceae</taxon>
        <taxon>Polystyrenella</taxon>
    </lineage>
</organism>
<evidence type="ECO:0000313" key="1">
    <source>
        <dbReference type="EMBL" id="QDU80730.1"/>
    </source>
</evidence>
<dbReference type="RefSeq" id="WP_144995976.1">
    <property type="nucleotide sequence ID" value="NZ_CP036281.1"/>
</dbReference>
<evidence type="ECO:0008006" key="3">
    <source>
        <dbReference type="Google" id="ProtNLM"/>
    </source>
</evidence>
<dbReference type="KEGG" id="plon:Pla110_24630"/>
<dbReference type="OrthoDB" id="290223at2"/>
<protein>
    <recommendedName>
        <fullName evidence="3">Antitoxin ParD4</fullName>
    </recommendedName>
</protein>
<keyword evidence="2" id="KW-1185">Reference proteome</keyword>
<sequence>MEIKIAANESLQNQAIAAGFGSLEQYIYNLLDRDAERVAIQQGIDALNEGRVISSEEVYPDIRKRLELPPTAQ</sequence>
<accession>A0A518CNC8</accession>
<dbReference type="AlphaFoldDB" id="A0A518CNC8"/>